<evidence type="ECO:0000256" key="4">
    <source>
        <dbReference type="ARBA" id="ARBA00023004"/>
    </source>
</evidence>
<keyword evidence="1" id="KW-0004">4Fe-4S</keyword>
<keyword evidence="4 6" id="KW-0408">Iron</keyword>
<dbReference type="InterPro" id="IPR016431">
    <property type="entry name" value="Pyrv-formate_lyase-activ_prd"/>
</dbReference>
<evidence type="ECO:0000259" key="7">
    <source>
        <dbReference type="PROSITE" id="PS51918"/>
    </source>
</evidence>
<keyword evidence="3 6" id="KW-0479">Metal-binding</keyword>
<dbReference type="InterPro" id="IPR027596">
    <property type="entry name" value="AmmeMemoSam_rS"/>
</dbReference>
<feature type="binding site" evidence="6">
    <location>
        <position position="82"/>
    </location>
    <ligand>
        <name>[4Fe-4S] cluster</name>
        <dbReference type="ChEBI" id="CHEBI:49883"/>
        <note>4Fe-4S-S-AdoMet</note>
    </ligand>
</feature>
<dbReference type="NCBIfam" id="TIGR04337">
    <property type="entry name" value="AmmeMemoSam_rS"/>
    <property type="match status" value="1"/>
</dbReference>
<dbReference type="InterPro" id="IPR013785">
    <property type="entry name" value="Aldolase_TIM"/>
</dbReference>
<sequence>MRKEAILYEKIGKALNCKVCQRRCIISEGKKGFCTMRENEGGKLYTLNYAAASSVAVDPIEKKPLFHFYPGSTSLSLGTLGCNFRCKYCQNWTISQADLGTVPTNEILPERAVELAKEYGCKSISWTYNEPTMWLEYTLDSAKLAHEADIKTVYVTNGYMTEEAFELLAPHLDAANIDLKGMSDKFYSDLCDARLQPVLDNIKRMYENNIHIEITNLLIPGYNDSEEDINALVKFMVDEVGVEVPLHFTRFFPYYQLKDVPPTAVETLKNAYEIAKDAGMKYVYVGNIPHTDGENTYCPDCGEPLIERDGFQIVDDELEKSKKCPKCGAGIDIVV</sequence>
<dbReference type="SFLD" id="SFLDG01101">
    <property type="entry name" value="Uncharacterised_Radical_SAM_Su"/>
    <property type="match status" value="1"/>
</dbReference>
<evidence type="ECO:0000256" key="6">
    <source>
        <dbReference type="PIRSR" id="PIRSR004869-50"/>
    </source>
</evidence>
<evidence type="ECO:0000256" key="3">
    <source>
        <dbReference type="ARBA" id="ARBA00022723"/>
    </source>
</evidence>
<dbReference type="SMART" id="SM00729">
    <property type="entry name" value="Elp3"/>
    <property type="match status" value="1"/>
</dbReference>
<dbReference type="SUPFAM" id="SSF102114">
    <property type="entry name" value="Radical SAM enzymes"/>
    <property type="match status" value="1"/>
</dbReference>
<dbReference type="Gene3D" id="3.20.20.70">
    <property type="entry name" value="Aldolase class I"/>
    <property type="match status" value="1"/>
</dbReference>
<evidence type="ECO:0000256" key="2">
    <source>
        <dbReference type="ARBA" id="ARBA00022691"/>
    </source>
</evidence>
<dbReference type="PANTHER" id="PTHR30352">
    <property type="entry name" value="PYRUVATE FORMATE-LYASE-ACTIVATING ENZYME"/>
    <property type="match status" value="1"/>
</dbReference>
<dbReference type="STRING" id="868131.MSWAN_2304"/>
<keyword evidence="2 6" id="KW-0949">S-adenosyl-L-methionine</keyword>
<dbReference type="RefSeq" id="WP_013826809.1">
    <property type="nucleotide sequence ID" value="NC_015574.1"/>
</dbReference>
<dbReference type="PANTHER" id="PTHR30352:SF5">
    <property type="entry name" value="PYRUVATE FORMATE-LYASE 1-ACTIVATING ENZYME"/>
    <property type="match status" value="1"/>
</dbReference>
<dbReference type="HOGENOM" id="CLU_044176_1_0_2"/>
<dbReference type="EMBL" id="CP002772">
    <property type="protein sequence ID" value="AEG19310.1"/>
    <property type="molecule type" value="Genomic_DNA"/>
</dbReference>
<dbReference type="OrthoDB" id="5682at2157"/>
<dbReference type="KEGG" id="mew:MSWAN_2304"/>
<accession>F6D5F8</accession>
<organism evidence="8 9">
    <name type="scientific">Methanobacterium paludis (strain DSM 25820 / JCM 18151 / SWAN1)</name>
    <dbReference type="NCBI Taxonomy" id="868131"/>
    <lineage>
        <taxon>Archaea</taxon>
        <taxon>Methanobacteriati</taxon>
        <taxon>Methanobacteriota</taxon>
        <taxon>Methanomada group</taxon>
        <taxon>Methanobacteria</taxon>
        <taxon>Methanobacteriales</taxon>
        <taxon>Methanobacteriaceae</taxon>
        <taxon>Methanobacterium</taxon>
    </lineage>
</organism>
<dbReference type="AlphaFoldDB" id="F6D5F8"/>
<dbReference type="GO" id="GO:0046872">
    <property type="term" value="F:metal ion binding"/>
    <property type="evidence" value="ECO:0007669"/>
    <property type="project" value="UniProtKB-KW"/>
</dbReference>
<dbReference type="InterPro" id="IPR058240">
    <property type="entry name" value="rSAM_sf"/>
</dbReference>
<dbReference type="GeneID" id="10669833"/>
<protein>
    <submittedName>
        <fullName evidence="8">Radical SAM domain protein</fullName>
    </submittedName>
</protein>
<dbReference type="InterPro" id="IPR006638">
    <property type="entry name" value="Elp3/MiaA/NifB-like_rSAM"/>
</dbReference>
<dbReference type="InterPro" id="IPR007197">
    <property type="entry name" value="rSAM"/>
</dbReference>
<dbReference type="PROSITE" id="PS51918">
    <property type="entry name" value="RADICAL_SAM"/>
    <property type="match status" value="1"/>
</dbReference>
<dbReference type="GO" id="GO:0003824">
    <property type="term" value="F:catalytic activity"/>
    <property type="evidence" value="ECO:0007669"/>
    <property type="project" value="InterPro"/>
</dbReference>
<keyword evidence="9" id="KW-1185">Reference proteome</keyword>
<evidence type="ECO:0000256" key="5">
    <source>
        <dbReference type="ARBA" id="ARBA00023014"/>
    </source>
</evidence>
<dbReference type="Proteomes" id="UP000009231">
    <property type="component" value="Chromosome"/>
</dbReference>
<gene>
    <name evidence="8" type="ordered locus">MSWAN_2304</name>
</gene>
<feature type="domain" description="Radical SAM core" evidence="7">
    <location>
        <begin position="67"/>
        <end position="287"/>
    </location>
</feature>
<dbReference type="PIRSF" id="PIRSF004869">
    <property type="entry name" value="PflX_prd"/>
    <property type="match status" value="1"/>
</dbReference>
<evidence type="ECO:0000256" key="1">
    <source>
        <dbReference type="ARBA" id="ARBA00022485"/>
    </source>
</evidence>
<dbReference type="InterPro" id="IPR034457">
    <property type="entry name" value="Organic_radical-activating"/>
</dbReference>
<dbReference type="SFLD" id="SFLDS00029">
    <property type="entry name" value="Radical_SAM"/>
    <property type="match status" value="1"/>
</dbReference>
<dbReference type="Pfam" id="PF04055">
    <property type="entry name" value="Radical_SAM"/>
    <property type="match status" value="1"/>
</dbReference>
<dbReference type="eggNOG" id="arCOG00946">
    <property type="taxonomic scope" value="Archaea"/>
</dbReference>
<feature type="binding site" evidence="6">
    <location>
        <position position="86"/>
    </location>
    <ligand>
        <name>[4Fe-4S] cluster</name>
        <dbReference type="ChEBI" id="CHEBI:49883"/>
        <note>4Fe-4S-S-AdoMet</note>
    </ligand>
</feature>
<dbReference type="CDD" id="cd01335">
    <property type="entry name" value="Radical_SAM"/>
    <property type="match status" value="1"/>
</dbReference>
<evidence type="ECO:0000313" key="9">
    <source>
        <dbReference type="Proteomes" id="UP000009231"/>
    </source>
</evidence>
<feature type="binding site" evidence="6">
    <location>
        <position position="89"/>
    </location>
    <ligand>
        <name>[4Fe-4S] cluster</name>
        <dbReference type="ChEBI" id="CHEBI:49883"/>
        <note>4Fe-4S-S-AdoMet</note>
    </ligand>
</feature>
<evidence type="ECO:0000313" key="8">
    <source>
        <dbReference type="EMBL" id="AEG19310.1"/>
    </source>
</evidence>
<comment type="cofactor">
    <cofactor evidence="6">
        <name>[4Fe-4S] cluster</name>
        <dbReference type="ChEBI" id="CHEBI:49883"/>
    </cofactor>
    <text evidence="6">Binds 1 [4Fe-4S] cluster. The cluster is coordinated with 3 cysteines and an exchangeable S-adenosyl-L-methionine.</text>
</comment>
<keyword evidence="5 6" id="KW-0411">Iron-sulfur</keyword>
<reference evidence="8 9" key="1">
    <citation type="journal article" date="2014" name="Int. J. Syst. Evol. Microbiol.">
        <title>Methanobacterium paludis sp. nov. and a novel strain of Methanobacterium lacus isolated from northern peatlands.</title>
        <authorList>
            <person name="Cadillo-Quiroz H."/>
            <person name="Brauer S.L."/>
            <person name="Goodson N."/>
            <person name="Yavitt J.B."/>
            <person name="Zinder S.H."/>
        </authorList>
    </citation>
    <scope>NUCLEOTIDE SEQUENCE [LARGE SCALE GENOMIC DNA]</scope>
    <source>
        <strain evidence="9">DSM 25820 / JCM 18151 / SWAN1</strain>
    </source>
</reference>
<proteinExistence type="predicted"/>
<name>F6D5F8_METPW</name>
<dbReference type="GO" id="GO:0051539">
    <property type="term" value="F:4 iron, 4 sulfur cluster binding"/>
    <property type="evidence" value="ECO:0007669"/>
    <property type="project" value="UniProtKB-KW"/>
</dbReference>